<dbReference type="OrthoDB" id="9832848at2"/>
<evidence type="ECO:0000313" key="1">
    <source>
        <dbReference type="EMBL" id="QNU67706.1"/>
    </source>
</evidence>
<sequence length="245" mass="27060">MLNSFRSNIGTNIKIISVPTMLICFLLILLLLPCNANADTPLRVISGTITYENGIAPEGGIWITMYAMGENGGVFSTEVLIREGDYATEYAIPIDFSYTNNSNRFIIKCEPQKASNYSAEIYGSLVDVSYEDATNIDFTTRWLTERTISGTITYKDGLAPAGGIKIKVSAIGEYDFETEVIMPEGCSKVAYKIPLDLYFLSSNTSFMIKCSPEDPTNYEGTEYGKLIDIYENNLSNINLTIAANI</sequence>
<reference evidence="1 2" key="1">
    <citation type="submission" date="2020-09" db="EMBL/GenBank/DDBJ databases">
        <title>Characterization and genome sequencing of Ruminiclostridium sp. nov. MA18.</title>
        <authorList>
            <person name="Rettenmaier R."/>
            <person name="Kowollik M.-L."/>
            <person name="Liebl W."/>
            <person name="Zverlov V."/>
        </authorList>
    </citation>
    <scope>NUCLEOTIDE SEQUENCE [LARGE SCALE GENOMIC DNA]</scope>
    <source>
        <strain evidence="1 2">MA18</strain>
    </source>
</reference>
<keyword evidence="2" id="KW-1185">Reference proteome</keyword>
<dbReference type="EMBL" id="CP061336">
    <property type="protein sequence ID" value="QNU67706.1"/>
    <property type="molecule type" value="Genomic_DNA"/>
</dbReference>
<dbReference type="RefSeq" id="WP_137698063.1">
    <property type="nucleotide sequence ID" value="NZ_CP061336.1"/>
</dbReference>
<dbReference type="Proteomes" id="UP000306409">
    <property type="component" value="Chromosome"/>
</dbReference>
<proteinExistence type="predicted"/>
<protein>
    <submittedName>
        <fullName evidence="1">Uncharacterized protein</fullName>
    </submittedName>
</protein>
<organism evidence="1 2">
    <name type="scientific">Ruminiclostridium herbifermentans</name>
    <dbReference type="NCBI Taxonomy" id="2488810"/>
    <lineage>
        <taxon>Bacteria</taxon>
        <taxon>Bacillati</taxon>
        <taxon>Bacillota</taxon>
        <taxon>Clostridia</taxon>
        <taxon>Eubacteriales</taxon>
        <taxon>Oscillospiraceae</taxon>
        <taxon>Ruminiclostridium</taxon>
    </lineage>
</organism>
<gene>
    <name evidence="1" type="ORF">EHE19_004355</name>
</gene>
<name>A0A4U7JG04_9FIRM</name>
<evidence type="ECO:0000313" key="2">
    <source>
        <dbReference type="Proteomes" id="UP000306409"/>
    </source>
</evidence>
<dbReference type="KEGG" id="rher:EHE19_004355"/>
<accession>A0A4U7JG04</accession>
<dbReference type="AlphaFoldDB" id="A0A4U7JG04"/>